<sequence length="68" mass="7577">MAENWCTIESDPGVFTEVIENFGVEGVQVEEIYDLDPASFADLAPVYGLVFLFKWKQEETGESGTQEA</sequence>
<reference evidence="10 11" key="1">
    <citation type="journal article" date="2014" name="Mol. Plant">
        <title>Chromosome Scale Genome Assembly and Transcriptome Profiling of Nannochloropsis gaditana in Nitrogen Depletion.</title>
        <authorList>
            <person name="Corteggiani Carpinelli E."/>
            <person name="Telatin A."/>
            <person name="Vitulo N."/>
            <person name="Forcato C."/>
            <person name="D'Angelo M."/>
            <person name="Schiavon R."/>
            <person name="Vezzi A."/>
            <person name="Giacometti G.M."/>
            <person name="Morosinotto T."/>
            <person name="Valle G."/>
        </authorList>
    </citation>
    <scope>NUCLEOTIDE SEQUENCE [LARGE SCALE GENOMIC DNA]</scope>
    <source>
        <strain evidence="10 11">B-31</strain>
    </source>
</reference>
<evidence type="ECO:0000313" key="11">
    <source>
        <dbReference type="Proteomes" id="UP000019335"/>
    </source>
</evidence>
<dbReference type="PROSITE" id="PS52048">
    <property type="entry name" value="UCH_DOMAIN"/>
    <property type="match status" value="1"/>
</dbReference>
<gene>
    <name evidence="10" type="ORF">Naga_101532g1</name>
</gene>
<keyword evidence="6 10" id="KW-0378">Hydrolase</keyword>
<name>W7TIP1_9STRA</name>
<keyword evidence="4" id="KW-0645">Protease</keyword>
<dbReference type="GO" id="GO:0005737">
    <property type="term" value="C:cytoplasm"/>
    <property type="evidence" value="ECO:0007669"/>
    <property type="project" value="TreeGrafter"/>
</dbReference>
<comment type="catalytic activity">
    <reaction evidence="1">
        <text>Thiol-dependent hydrolysis of ester, thioester, amide, peptide and isopeptide bonds formed by the C-terminal Gly of ubiquitin (a 76-residue protein attached to proteins as an intracellular targeting signal).</text>
        <dbReference type="EC" id="3.4.19.12"/>
    </reaction>
</comment>
<dbReference type="MEROPS" id="C12.005"/>
<dbReference type="OrthoDB" id="1924260at2759"/>
<evidence type="ECO:0000256" key="6">
    <source>
        <dbReference type="ARBA" id="ARBA00022801"/>
    </source>
</evidence>
<keyword evidence="7" id="KW-0788">Thiol protease</keyword>
<dbReference type="SUPFAM" id="SSF54001">
    <property type="entry name" value="Cysteine proteinases"/>
    <property type="match status" value="1"/>
</dbReference>
<dbReference type="AlphaFoldDB" id="W7TIP1"/>
<dbReference type="Pfam" id="PF01088">
    <property type="entry name" value="Peptidase_C12"/>
    <property type="match status" value="1"/>
</dbReference>
<dbReference type="EC" id="3.4.19.12" evidence="3"/>
<dbReference type="GO" id="GO:0016579">
    <property type="term" value="P:protein deubiquitination"/>
    <property type="evidence" value="ECO:0007669"/>
    <property type="project" value="TreeGrafter"/>
</dbReference>
<evidence type="ECO:0000256" key="8">
    <source>
        <dbReference type="PROSITE-ProRule" id="PRU01393"/>
    </source>
</evidence>
<evidence type="ECO:0000256" key="3">
    <source>
        <dbReference type="ARBA" id="ARBA00012759"/>
    </source>
</evidence>
<dbReference type="GO" id="GO:0006511">
    <property type="term" value="P:ubiquitin-dependent protein catabolic process"/>
    <property type="evidence" value="ECO:0007669"/>
    <property type="project" value="InterPro"/>
</dbReference>
<dbReference type="InterPro" id="IPR001578">
    <property type="entry name" value="Peptidase_C12_UCH"/>
</dbReference>
<keyword evidence="11" id="KW-1185">Reference proteome</keyword>
<dbReference type="EMBL" id="AZIL01002782">
    <property type="protein sequence ID" value="EWM20814.1"/>
    <property type="molecule type" value="Genomic_DNA"/>
</dbReference>
<protein>
    <recommendedName>
        <fullName evidence="3">ubiquitinyl hydrolase 1</fullName>
        <ecNumber evidence="3">3.4.19.12</ecNumber>
    </recommendedName>
</protein>
<accession>W7TIP1</accession>
<dbReference type="InterPro" id="IPR036959">
    <property type="entry name" value="Peptidase_C12_UCH_sf"/>
</dbReference>
<dbReference type="PANTHER" id="PTHR10589:SF16">
    <property type="entry name" value="UBIQUITIN CARBOXYL-TERMINAL HYDROLASE ISOZYME L5"/>
    <property type="match status" value="1"/>
</dbReference>
<dbReference type="PANTHER" id="PTHR10589">
    <property type="entry name" value="UBIQUITIN CARBOXYL-TERMINAL HYDROLASE"/>
    <property type="match status" value="1"/>
</dbReference>
<keyword evidence="5" id="KW-0833">Ubl conjugation pathway</keyword>
<organism evidence="10 11">
    <name type="scientific">Nannochloropsis gaditana</name>
    <dbReference type="NCBI Taxonomy" id="72520"/>
    <lineage>
        <taxon>Eukaryota</taxon>
        <taxon>Sar</taxon>
        <taxon>Stramenopiles</taxon>
        <taxon>Ochrophyta</taxon>
        <taxon>Eustigmatophyceae</taxon>
        <taxon>Eustigmatales</taxon>
        <taxon>Monodopsidaceae</taxon>
        <taxon>Nannochloropsis</taxon>
    </lineage>
</organism>
<evidence type="ECO:0000256" key="5">
    <source>
        <dbReference type="ARBA" id="ARBA00022786"/>
    </source>
</evidence>
<dbReference type="InterPro" id="IPR038765">
    <property type="entry name" value="Papain-like_cys_pep_sf"/>
</dbReference>
<dbReference type="GO" id="GO:0004843">
    <property type="term" value="F:cysteine-type deubiquitinase activity"/>
    <property type="evidence" value="ECO:0007669"/>
    <property type="project" value="UniProtKB-EC"/>
</dbReference>
<evidence type="ECO:0000256" key="4">
    <source>
        <dbReference type="ARBA" id="ARBA00022670"/>
    </source>
</evidence>
<evidence type="ECO:0000256" key="7">
    <source>
        <dbReference type="ARBA" id="ARBA00022807"/>
    </source>
</evidence>
<dbReference type="Gene3D" id="3.40.532.10">
    <property type="entry name" value="Peptidase C12, ubiquitin carboxyl-terminal hydrolase"/>
    <property type="match status" value="1"/>
</dbReference>
<dbReference type="Proteomes" id="UP000019335">
    <property type="component" value="Unassembled WGS sequence"/>
</dbReference>
<evidence type="ECO:0000256" key="1">
    <source>
        <dbReference type="ARBA" id="ARBA00000707"/>
    </source>
</evidence>
<comment type="caution">
    <text evidence="8">Lacks conserved residue(s) required for the propagation of feature annotation.</text>
</comment>
<comment type="caution">
    <text evidence="10">The sequence shown here is derived from an EMBL/GenBank/DDBJ whole genome shotgun (WGS) entry which is preliminary data.</text>
</comment>
<comment type="similarity">
    <text evidence="2 8">Belongs to the peptidase C12 family.</text>
</comment>
<feature type="domain" description="UCH catalytic" evidence="9">
    <location>
        <begin position="4"/>
        <end position="68"/>
    </location>
</feature>
<evidence type="ECO:0000313" key="10">
    <source>
        <dbReference type="EMBL" id="EWM20814.1"/>
    </source>
</evidence>
<evidence type="ECO:0000256" key="2">
    <source>
        <dbReference type="ARBA" id="ARBA00009326"/>
    </source>
</evidence>
<evidence type="ECO:0000259" key="9">
    <source>
        <dbReference type="PROSITE" id="PS52048"/>
    </source>
</evidence>
<proteinExistence type="inferred from homology"/>